<gene>
    <name evidence="1" type="ORF">O6H91_23G030000</name>
</gene>
<protein>
    <submittedName>
        <fullName evidence="1">Uncharacterized protein</fullName>
    </submittedName>
</protein>
<dbReference type="EMBL" id="CM055114">
    <property type="protein sequence ID" value="KAJ7514143.1"/>
    <property type="molecule type" value="Genomic_DNA"/>
</dbReference>
<reference evidence="2" key="1">
    <citation type="journal article" date="2024" name="Proc. Natl. Acad. Sci. U.S.A.">
        <title>Extraordinary preservation of gene collinearity over three hundred million years revealed in homosporous lycophytes.</title>
        <authorList>
            <person name="Li C."/>
            <person name="Wickell D."/>
            <person name="Kuo L.Y."/>
            <person name="Chen X."/>
            <person name="Nie B."/>
            <person name="Liao X."/>
            <person name="Peng D."/>
            <person name="Ji J."/>
            <person name="Jenkins J."/>
            <person name="Williams M."/>
            <person name="Shu S."/>
            <person name="Plott C."/>
            <person name="Barry K."/>
            <person name="Rajasekar S."/>
            <person name="Grimwood J."/>
            <person name="Han X."/>
            <person name="Sun S."/>
            <person name="Hou Z."/>
            <person name="He W."/>
            <person name="Dai G."/>
            <person name="Sun C."/>
            <person name="Schmutz J."/>
            <person name="Leebens-Mack J.H."/>
            <person name="Li F.W."/>
            <person name="Wang L."/>
        </authorList>
    </citation>
    <scope>NUCLEOTIDE SEQUENCE [LARGE SCALE GENOMIC DNA]</scope>
    <source>
        <strain evidence="2">cv. PW_Plant_1</strain>
    </source>
</reference>
<evidence type="ECO:0000313" key="2">
    <source>
        <dbReference type="Proteomes" id="UP001162992"/>
    </source>
</evidence>
<comment type="caution">
    <text evidence="1">The sequence shown here is derived from an EMBL/GenBank/DDBJ whole genome shotgun (WGS) entry which is preliminary data.</text>
</comment>
<proteinExistence type="predicted"/>
<dbReference type="Proteomes" id="UP001162992">
    <property type="component" value="Chromosome 23"/>
</dbReference>
<sequence>MEHQLVATHDQHDQPLTTKLFGQLVRYDGSSSASSSSSKRKREAIGCLDGDSASTLSQSLSFVEGHYCNEEVTSYSKKHACTSQHPVQATHLATKLAIDRESNNQRGSVHVGHEHDAYMKATKNIDLMPSQCPRCLSWNTKFRYYNNMKCNQPRFFCRSCKKYWTLGGALRWVTKDETHKYMNQEAKPLPWEHHLGSIIDVPMLGGTIDASTRFEKASPDFSRRTIMVHNIKYPPSPSSHELESNLSQEEN</sequence>
<accession>A0ACC2A9C5</accession>
<evidence type="ECO:0000313" key="1">
    <source>
        <dbReference type="EMBL" id="KAJ7514143.1"/>
    </source>
</evidence>
<name>A0ACC2A9C5_DIPCM</name>
<keyword evidence="2" id="KW-1185">Reference proteome</keyword>
<organism evidence="1 2">
    <name type="scientific">Diphasiastrum complanatum</name>
    <name type="common">Issler's clubmoss</name>
    <name type="synonym">Lycopodium complanatum</name>
    <dbReference type="NCBI Taxonomy" id="34168"/>
    <lineage>
        <taxon>Eukaryota</taxon>
        <taxon>Viridiplantae</taxon>
        <taxon>Streptophyta</taxon>
        <taxon>Embryophyta</taxon>
        <taxon>Tracheophyta</taxon>
        <taxon>Lycopodiopsida</taxon>
        <taxon>Lycopodiales</taxon>
        <taxon>Lycopodiaceae</taxon>
        <taxon>Lycopodioideae</taxon>
        <taxon>Diphasiastrum</taxon>
    </lineage>
</organism>